<proteinExistence type="predicted"/>
<feature type="repeat" description="WD" evidence="3">
    <location>
        <begin position="200"/>
        <end position="239"/>
    </location>
</feature>
<dbReference type="AlphaFoldDB" id="A0A2I0VRG1"/>
<name>A0A2I0VRG1_9ASPA</name>
<dbReference type="Proteomes" id="UP000233837">
    <property type="component" value="Unassembled WGS sequence"/>
</dbReference>
<evidence type="ECO:0000256" key="1">
    <source>
        <dbReference type="ARBA" id="ARBA00022574"/>
    </source>
</evidence>
<dbReference type="InterPro" id="IPR001680">
    <property type="entry name" value="WD40_rpt"/>
</dbReference>
<accession>A0A2I0VRG1</accession>
<dbReference type="Pfam" id="PF00400">
    <property type="entry name" value="WD40"/>
    <property type="match status" value="2"/>
</dbReference>
<dbReference type="Pfam" id="PF23628">
    <property type="entry name" value="ARM_LIN_C"/>
    <property type="match status" value="1"/>
</dbReference>
<evidence type="ECO:0000256" key="2">
    <source>
        <dbReference type="ARBA" id="ARBA00022737"/>
    </source>
</evidence>
<protein>
    <submittedName>
        <fullName evidence="5">E3 ubiquitin-protein ligase LIN-1</fullName>
    </submittedName>
</protein>
<dbReference type="InterPro" id="IPR019775">
    <property type="entry name" value="WD40_repeat_CS"/>
</dbReference>
<dbReference type="Gene3D" id="2.130.10.10">
    <property type="entry name" value="YVTN repeat-like/Quinoprotein amine dehydrogenase"/>
    <property type="match status" value="1"/>
</dbReference>
<feature type="domain" description="Putative E3 ubiquitin-protein ligase LIN ARM-like" evidence="4">
    <location>
        <begin position="104"/>
        <end position="195"/>
    </location>
</feature>
<dbReference type="InterPro" id="IPR036322">
    <property type="entry name" value="WD40_repeat_dom_sf"/>
</dbReference>
<keyword evidence="2" id="KW-0677">Repeat</keyword>
<dbReference type="PROSITE" id="PS00678">
    <property type="entry name" value="WD_REPEATS_1"/>
    <property type="match status" value="1"/>
</dbReference>
<dbReference type="EMBL" id="KZ503303">
    <property type="protein sequence ID" value="PKU65998.1"/>
    <property type="molecule type" value="Genomic_DNA"/>
</dbReference>
<dbReference type="SUPFAM" id="SSF50978">
    <property type="entry name" value="WD40 repeat-like"/>
    <property type="match status" value="1"/>
</dbReference>
<keyword evidence="6" id="KW-1185">Reference proteome</keyword>
<reference evidence="5 6" key="2">
    <citation type="journal article" date="2017" name="Nature">
        <title>The Apostasia genome and the evolution of orchids.</title>
        <authorList>
            <person name="Zhang G.Q."/>
            <person name="Liu K.W."/>
            <person name="Li Z."/>
            <person name="Lohaus R."/>
            <person name="Hsiao Y.Y."/>
            <person name="Niu S.C."/>
            <person name="Wang J.Y."/>
            <person name="Lin Y.C."/>
            <person name="Xu Q."/>
            <person name="Chen L.J."/>
            <person name="Yoshida K."/>
            <person name="Fujiwara S."/>
            <person name="Wang Z.W."/>
            <person name="Zhang Y.Q."/>
            <person name="Mitsuda N."/>
            <person name="Wang M."/>
            <person name="Liu G.H."/>
            <person name="Pecoraro L."/>
            <person name="Huang H.X."/>
            <person name="Xiao X.J."/>
            <person name="Lin M."/>
            <person name="Wu X.Y."/>
            <person name="Wu W.L."/>
            <person name="Chen Y.Y."/>
            <person name="Chang S.B."/>
            <person name="Sakamoto S."/>
            <person name="Ohme-Takagi M."/>
            <person name="Yagi M."/>
            <person name="Zeng S.J."/>
            <person name="Shen C.Y."/>
            <person name="Yeh C.M."/>
            <person name="Luo Y.B."/>
            <person name="Tsai W.C."/>
            <person name="Van de Peer Y."/>
            <person name="Liu Z.J."/>
        </authorList>
    </citation>
    <scope>NUCLEOTIDE SEQUENCE [LARGE SCALE GENOMIC DNA]</scope>
    <source>
        <tissue evidence="5">The whole plant</tissue>
    </source>
</reference>
<evidence type="ECO:0000259" key="4">
    <source>
        <dbReference type="Pfam" id="PF23628"/>
    </source>
</evidence>
<dbReference type="InterPro" id="IPR055566">
    <property type="entry name" value="ARM_LIN"/>
</dbReference>
<organism evidence="5 6">
    <name type="scientific">Dendrobium catenatum</name>
    <dbReference type="NCBI Taxonomy" id="906689"/>
    <lineage>
        <taxon>Eukaryota</taxon>
        <taxon>Viridiplantae</taxon>
        <taxon>Streptophyta</taxon>
        <taxon>Embryophyta</taxon>
        <taxon>Tracheophyta</taxon>
        <taxon>Spermatophyta</taxon>
        <taxon>Magnoliopsida</taxon>
        <taxon>Liliopsida</taxon>
        <taxon>Asparagales</taxon>
        <taxon>Orchidaceae</taxon>
        <taxon>Epidendroideae</taxon>
        <taxon>Malaxideae</taxon>
        <taxon>Dendrobiinae</taxon>
        <taxon>Dendrobium</taxon>
    </lineage>
</organism>
<dbReference type="SMART" id="SM00320">
    <property type="entry name" value="WD40"/>
    <property type="match status" value="2"/>
</dbReference>
<dbReference type="PANTHER" id="PTHR35549:SF2">
    <property type="entry name" value="TRANSDUCIN_WD40 REPEAT-LIKE SUPERFAMILY PROTEIN"/>
    <property type="match status" value="1"/>
</dbReference>
<dbReference type="PANTHER" id="PTHR35549">
    <property type="entry name" value="OS04G0584500 PROTEIN"/>
    <property type="match status" value="1"/>
</dbReference>
<reference evidence="5 6" key="1">
    <citation type="journal article" date="2016" name="Sci. Rep.">
        <title>The Dendrobium catenatum Lindl. genome sequence provides insights into polysaccharide synthase, floral development and adaptive evolution.</title>
        <authorList>
            <person name="Zhang G.Q."/>
            <person name="Xu Q."/>
            <person name="Bian C."/>
            <person name="Tsai W.C."/>
            <person name="Yeh C.M."/>
            <person name="Liu K.W."/>
            <person name="Yoshida K."/>
            <person name="Zhang L.S."/>
            <person name="Chang S.B."/>
            <person name="Chen F."/>
            <person name="Shi Y."/>
            <person name="Su Y.Y."/>
            <person name="Zhang Y.Q."/>
            <person name="Chen L.J."/>
            <person name="Yin Y."/>
            <person name="Lin M."/>
            <person name="Huang H."/>
            <person name="Deng H."/>
            <person name="Wang Z.W."/>
            <person name="Zhu S.L."/>
            <person name="Zhao X."/>
            <person name="Deng C."/>
            <person name="Niu S.C."/>
            <person name="Huang J."/>
            <person name="Wang M."/>
            <person name="Liu G.H."/>
            <person name="Yang H.J."/>
            <person name="Xiao X.J."/>
            <person name="Hsiao Y.Y."/>
            <person name="Wu W.L."/>
            <person name="Chen Y.Y."/>
            <person name="Mitsuda N."/>
            <person name="Ohme-Takagi M."/>
            <person name="Luo Y.B."/>
            <person name="Van de Peer Y."/>
            <person name="Liu Z.J."/>
        </authorList>
    </citation>
    <scope>NUCLEOTIDE SEQUENCE [LARGE SCALE GENOMIC DNA]</scope>
    <source>
        <tissue evidence="5">The whole plant</tissue>
    </source>
</reference>
<gene>
    <name evidence="5" type="primary">CERBERUS</name>
    <name evidence="5" type="ORF">MA16_Dca009073</name>
</gene>
<dbReference type="InterPro" id="IPR015943">
    <property type="entry name" value="WD40/YVTN_repeat-like_dom_sf"/>
</dbReference>
<evidence type="ECO:0000313" key="6">
    <source>
        <dbReference type="Proteomes" id="UP000233837"/>
    </source>
</evidence>
<dbReference type="PROSITE" id="PS50082">
    <property type="entry name" value="WD_REPEATS_2"/>
    <property type="match status" value="1"/>
</dbReference>
<evidence type="ECO:0000313" key="5">
    <source>
        <dbReference type="EMBL" id="PKU65998.1"/>
    </source>
</evidence>
<evidence type="ECO:0000256" key="3">
    <source>
        <dbReference type="PROSITE-ProRule" id="PRU00221"/>
    </source>
</evidence>
<keyword evidence="1 3" id="KW-0853">WD repeat</keyword>
<sequence>MLTKHLELANSHVNVEEYNRVFEPIATVSCHHPFAKSNLPPIKAQDGIKSQGKRNQAPNFQHEKRVSSTYILYWQVILQVPSEYCLSDHYASSSYGPPLKDPEMCSWSRKAARVLIKSGISVFCAVAKGIHSERQSVQRDCLITTAWLGSEMALIRSRSLKYSACEILLDEIAAFLHPGTLLDERVLACLSVYNYTFGKVNIGNGSVTALAFYKGHLYTGFSDGTIKVWDIKEKQSVLLWEVKLHEKSITCFTVYEPTDNLLSGSADKTVRIFLREKQQSVGRLSAGSKVISLFTANDIILCGTEAGLVKVRFFFVTPLQKEIREILKEAGLAMFDHQPSLEEVGLCCRHPSYFTFMAMCGNDFLDCFWFDDFLESSFEKNMLFGRVPFSVPKFCRRLYRFDMQMVLVG</sequence>